<evidence type="ECO:0000313" key="3">
    <source>
        <dbReference type="EnsemblFungi" id="EJT79777"/>
    </source>
</evidence>
<sequence length="498" mass="55411">MEARDLASIFNQTNPVPRALELIDTAGLAEPFDSLLTSFVQSAAVNRDAAEYILRSCTDWYDDEVLRRDLYCLVSDWRQIVETVFVHGSLPPPPDEKAEAVIRKRDAGRCCITGKTGSYGDPLVIVPVIPIPLLWETLVQQNPRIGQMLEAFFGAQLTSWFEWYLRGTHYMNPYHTHWLVRKSAADAFAQGFLALKKWPLSQVEFTVEDTDVFPMEYPIDKVGPVALLVDHSRQGSPKVDWRLLVTQEMLSESIRWLAIARELERRRAQTPTAAQHGTVFARLDLAAKAVRPVGRLLGGALLALWRLAPTRLRVVVYKLLALWRLAPAGLRAAVLALWRLAPARLRVVVYKLLASAGRWLYGEGPAQTQRLPFGLYLKKNKNGEAARNEFNALKIDARCGKQGHVGEGPPGLRPPDAGVPAAAPGRTQHGQPARHLQLARRADLRPPNQWLPCSLGPVQGRGRVQQAGPRGRRRPGQGRPRAHLTGGQGPVSRRLPGQ</sequence>
<reference evidence="3" key="4">
    <citation type="journal article" date="2015" name="G3 (Bethesda)">
        <title>Genome sequences of three phytopathogenic species of the Magnaporthaceae family of fungi.</title>
        <authorList>
            <person name="Okagaki L.H."/>
            <person name="Nunes C.C."/>
            <person name="Sailsbery J."/>
            <person name="Clay B."/>
            <person name="Brown D."/>
            <person name="John T."/>
            <person name="Oh Y."/>
            <person name="Young N."/>
            <person name="Fitzgerald M."/>
            <person name="Haas B.J."/>
            <person name="Zeng Q."/>
            <person name="Young S."/>
            <person name="Adiconis X."/>
            <person name="Fan L."/>
            <person name="Levin J.Z."/>
            <person name="Mitchell T.K."/>
            <person name="Okubara P.A."/>
            <person name="Farman M.L."/>
            <person name="Kohn L.M."/>
            <person name="Birren B."/>
            <person name="Ma L.-J."/>
            <person name="Dean R.A."/>
        </authorList>
    </citation>
    <scope>NUCLEOTIDE SEQUENCE</scope>
    <source>
        <strain evidence="3">R3-111a-1</strain>
    </source>
</reference>
<gene>
    <name evidence="3" type="primary">20345318</name>
    <name evidence="2" type="ORF">GGTG_04860</name>
</gene>
<evidence type="ECO:0000256" key="1">
    <source>
        <dbReference type="SAM" id="MobiDB-lite"/>
    </source>
</evidence>
<dbReference type="EnsemblFungi" id="EJT79777">
    <property type="protein sequence ID" value="EJT79777"/>
    <property type="gene ID" value="GGTG_04860"/>
</dbReference>
<dbReference type="RefSeq" id="XP_009220922.1">
    <property type="nucleotide sequence ID" value="XM_009222658.1"/>
</dbReference>
<dbReference type="eggNOG" id="ENOG502SKBZ">
    <property type="taxonomic scope" value="Eukaryota"/>
</dbReference>
<dbReference type="EMBL" id="GL385396">
    <property type="protein sequence ID" value="EJT79777.1"/>
    <property type="molecule type" value="Genomic_DNA"/>
</dbReference>
<dbReference type="OrthoDB" id="3250044at2759"/>
<dbReference type="HOGENOM" id="CLU_547507_0_0_1"/>
<keyword evidence="4" id="KW-1185">Reference proteome</keyword>
<accession>J3NUA6</accession>
<reference evidence="2" key="3">
    <citation type="submission" date="2010-09" db="EMBL/GenBank/DDBJ databases">
        <title>Annotation of Gaeumannomyces graminis var. tritici R3-111a-1.</title>
        <authorList>
            <consortium name="The Broad Institute Genome Sequencing Platform"/>
            <person name="Ma L.-J."/>
            <person name="Dead R."/>
            <person name="Young S.K."/>
            <person name="Zeng Q."/>
            <person name="Gargeya S."/>
            <person name="Fitzgerald M."/>
            <person name="Haas B."/>
            <person name="Abouelleil A."/>
            <person name="Alvarado L."/>
            <person name="Arachchi H.M."/>
            <person name="Berlin A."/>
            <person name="Brown A."/>
            <person name="Chapman S.B."/>
            <person name="Chen Z."/>
            <person name="Dunbar C."/>
            <person name="Freedman E."/>
            <person name="Gearin G."/>
            <person name="Gellesch M."/>
            <person name="Goldberg J."/>
            <person name="Griggs A."/>
            <person name="Gujja S."/>
            <person name="Heiman D."/>
            <person name="Howarth C."/>
            <person name="Larson L."/>
            <person name="Lui A."/>
            <person name="MacDonald P.J.P."/>
            <person name="Mehta T."/>
            <person name="Montmayeur A."/>
            <person name="Murphy C."/>
            <person name="Neiman D."/>
            <person name="Pearson M."/>
            <person name="Priest M."/>
            <person name="Roberts A."/>
            <person name="Saif S."/>
            <person name="Shea T."/>
            <person name="Shenoy N."/>
            <person name="Sisk P."/>
            <person name="Stolte C."/>
            <person name="Sykes S."/>
            <person name="Yandava C."/>
            <person name="Wortman J."/>
            <person name="Nusbaum C."/>
            <person name="Birren B."/>
        </authorList>
    </citation>
    <scope>NUCLEOTIDE SEQUENCE</scope>
    <source>
        <strain evidence="2">R3-111a-1</strain>
    </source>
</reference>
<dbReference type="STRING" id="644352.J3NUA6"/>
<reference evidence="2" key="2">
    <citation type="submission" date="2010-07" db="EMBL/GenBank/DDBJ databases">
        <authorList>
            <consortium name="The Broad Institute Genome Sequencing Platform"/>
            <consortium name="Broad Institute Genome Sequencing Center for Infectious Disease"/>
            <person name="Ma L.-J."/>
            <person name="Dead R."/>
            <person name="Young S."/>
            <person name="Zeng Q."/>
            <person name="Koehrsen M."/>
            <person name="Alvarado L."/>
            <person name="Berlin A."/>
            <person name="Chapman S.B."/>
            <person name="Chen Z."/>
            <person name="Freedman E."/>
            <person name="Gellesch M."/>
            <person name="Goldberg J."/>
            <person name="Griggs A."/>
            <person name="Gujja S."/>
            <person name="Heilman E.R."/>
            <person name="Heiman D."/>
            <person name="Hepburn T."/>
            <person name="Howarth C."/>
            <person name="Jen D."/>
            <person name="Larson L."/>
            <person name="Mehta T."/>
            <person name="Neiman D."/>
            <person name="Pearson M."/>
            <person name="Roberts A."/>
            <person name="Saif S."/>
            <person name="Shea T."/>
            <person name="Shenoy N."/>
            <person name="Sisk P."/>
            <person name="Stolte C."/>
            <person name="Sykes S."/>
            <person name="Walk T."/>
            <person name="White J."/>
            <person name="Yandava C."/>
            <person name="Haas B."/>
            <person name="Nusbaum C."/>
            <person name="Birren B."/>
        </authorList>
    </citation>
    <scope>NUCLEOTIDE SEQUENCE</scope>
    <source>
        <strain evidence="2">R3-111a-1</strain>
    </source>
</reference>
<reference evidence="3" key="5">
    <citation type="submission" date="2018-04" db="UniProtKB">
        <authorList>
            <consortium name="EnsemblFungi"/>
        </authorList>
    </citation>
    <scope>IDENTIFICATION</scope>
    <source>
        <strain evidence="3">R3-111a-1</strain>
    </source>
</reference>
<evidence type="ECO:0000313" key="2">
    <source>
        <dbReference type="EMBL" id="EJT79777.1"/>
    </source>
</evidence>
<protein>
    <submittedName>
        <fullName evidence="2 3">Uncharacterized protein</fullName>
    </submittedName>
</protein>
<dbReference type="AlphaFoldDB" id="J3NUA6"/>
<feature type="compositionally biased region" description="Basic residues" evidence="1">
    <location>
        <begin position="470"/>
        <end position="482"/>
    </location>
</feature>
<dbReference type="Proteomes" id="UP000006039">
    <property type="component" value="Unassembled WGS sequence"/>
</dbReference>
<name>J3NUA6_GAET3</name>
<proteinExistence type="predicted"/>
<reference evidence="4" key="1">
    <citation type="submission" date="2010-07" db="EMBL/GenBank/DDBJ databases">
        <title>The genome sequence of Gaeumannomyces graminis var. tritici strain R3-111a-1.</title>
        <authorList>
            <consortium name="The Broad Institute Genome Sequencing Platform"/>
            <person name="Ma L.-J."/>
            <person name="Dead R."/>
            <person name="Young S."/>
            <person name="Zeng Q."/>
            <person name="Koehrsen M."/>
            <person name="Alvarado L."/>
            <person name="Berlin A."/>
            <person name="Chapman S.B."/>
            <person name="Chen Z."/>
            <person name="Freedman E."/>
            <person name="Gellesch M."/>
            <person name="Goldberg J."/>
            <person name="Griggs A."/>
            <person name="Gujja S."/>
            <person name="Heilman E.R."/>
            <person name="Heiman D."/>
            <person name="Hepburn T."/>
            <person name="Howarth C."/>
            <person name="Jen D."/>
            <person name="Larson L."/>
            <person name="Mehta T."/>
            <person name="Neiman D."/>
            <person name="Pearson M."/>
            <person name="Roberts A."/>
            <person name="Saif S."/>
            <person name="Shea T."/>
            <person name="Shenoy N."/>
            <person name="Sisk P."/>
            <person name="Stolte C."/>
            <person name="Sykes S."/>
            <person name="Walk T."/>
            <person name="White J."/>
            <person name="Yandava C."/>
            <person name="Haas B."/>
            <person name="Nusbaum C."/>
            <person name="Birren B."/>
        </authorList>
    </citation>
    <scope>NUCLEOTIDE SEQUENCE [LARGE SCALE GENOMIC DNA]</scope>
    <source>
        <strain evidence="4">R3-111a-1</strain>
    </source>
</reference>
<feature type="compositionally biased region" description="Low complexity" evidence="1">
    <location>
        <begin position="456"/>
        <end position="469"/>
    </location>
</feature>
<feature type="region of interest" description="Disordered" evidence="1">
    <location>
        <begin position="401"/>
        <end position="498"/>
    </location>
</feature>
<evidence type="ECO:0000313" key="4">
    <source>
        <dbReference type="Proteomes" id="UP000006039"/>
    </source>
</evidence>
<feature type="compositionally biased region" description="Low complexity" evidence="1">
    <location>
        <begin position="414"/>
        <end position="425"/>
    </location>
</feature>
<organism evidence="2">
    <name type="scientific">Gaeumannomyces tritici (strain R3-111a-1)</name>
    <name type="common">Wheat and barley take-all root rot fungus</name>
    <name type="synonym">Gaeumannomyces graminis var. tritici</name>
    <dbReference type="NCBI Taxonomy" id="644352"/>
    <lineage>
        <taxon>Eukaryota</taxon>
        <taxon>Fungi</taxon>
        <taxon>Dikarya</taxon>
        <taxon>Ascomycota</taxon>
        <taxon>Pezizomycotina</taxon>
        <taxon>Sordariomycetes</taxon>
        <taxon>Sordariomycetidae</taxon>
        <taxon>Magnaporthales</taxon>
        <taxon>Magnaporthaceae</taxon>
        <taxon>Gaeumannomyces</taxon>
    </lineage>
</organism>
<dbReference type="GeneID" id="20345318"/>
<dbReference type="VEuPathDB" id="FungiDB:GGTG_04860"/>